<proteinExistence type="predicted"/>
<feature type="compositionally biased region" description="Low complexity" evidence="1">
    <location>
        <begin position="363"/>
        <end position="376"/>
    </location>
</feature>
<feature type="compositionally biased region" description="Basic residues" evidence="1">
    <location>
        <begin position="70"/>
        <end position="81"/>
    </location>
</feature>
<feature type="region of interest" description="Disordered" evidence="1">
    <location>
        <begin position="165"/>
        <end position="214"/>
    </location>
</feature>
<feature type="non-terminal residue" evidence="2">
    <location>
        <position position="1"/>
    </location>
</feature>
<organism evidence="2">
    <name type="scientific">uncultured Gemmatimonadaceae bacterium</name>
    <dbReference type="NCBI Taxonomy" id="246130"/>
    <lineage>
        <taxon>Bacteria</taxon>
        <taxon>Pseudomonadati</taxon>
        <taxon>Gemmatimonadota</taxon>
        <taxon>Gemmatimonadia</taxon>
        <taxon>Gemmatimonadales</taxon>
        <taxon>Gemmatimonadaceae</taxon>
        <taxon>environmental samples</taxon>
    </lineage>
</organism>
<dbReference type="EMBL" id="CADCTU010000196">
    <property type="protein sequence ID" value="CAA9301936.1"/>
    <property type="molecule type" value="Genomic_DNA"/>
</dbReference>
<feature type="compositionally biased region" description="Basic and acidic residues" evidence="1">
    <location>
        <begin position="37"/>
        <end position="52"/>
    </location>
</feature>
<name>A0A6J4KDH7_9BACT</name>
<feature type="compositionally biased region" description="Basic and acidic residues" evidence="1">
    <location>
        <begin position="171"/>
        <end position="184"/>
    </location>
</feature>
<feature type="region of interest" description="Disordered" evidence="1">
    <location>
        <begin position="126"/>
        <end position="149"/>
    </location>
</feature>
<gene>
    <name evidence="2" type="ORF">AVDCRST_MAG11-896</name>
</gene>
<feature type="region of interest" description="Disordered" evidence="1">
    <location>
        <begin position="267"/>
        <end position="409"/>
    </location>
</feature>
<feature type="non-terminal residue" evidence="2">
    <location>
        <position position="409"/>
    </location>
</feature>
<protein>
    <submittedName>
        <fullName evidence="2">Uncharacterized protein</fullName>
    </submittedName>
</protein>
<reference evidence="2" key="1">
    <citation type="submission" date="2020-02" db="EMBL/GenBank/DDBJ databases">
        <authorList>
            <person name="Meier V. D."/>
        </authorList>
    </citation>
    <scope>NUCLEOTIDE SEQUENCE</scope>
    <source>
        <strain evidence="2">AVDCRST_MAG11</strain>
    </source>
</reference>
<feature type="region of interest" description="Disordered" evidence="1">
    <location>
        <begin position="1"/>
        <end position="100"/>
    </location>
</feature>
<feature type="compositionally biased region" description="Basic residues" evidence="1">
    <location>
        <begin position="316"/>
        <end position="325"/>
    </location>
</feature>
<evidence type="ECO:0000313" key="2">
    <source>
        <dbReference type="EMBL" id="CAA9301936.1"/>
    </source>
</evidence>
<accession>A0A6J4KDH7</accession>
<evidence type="ECO:0000256" key="1">
    <source>
        <dbReference type="SAM" id="MobiDB-lite"/>
    </source>
</evidence>
<sequence length="409" mass="44961">EDGAAARPRARGRRGARRLLGRPRGRQPGSHPGRPAPDPRRGEQLRDRDVRRPLQRARRDHPHHGDRVRRAGARRQLRRRGALVSRDHQPRRHQRAVGADAARALGLRVGDRAHEDPAGLRVRGRRLGGARQPAGGLRQPPARRERVQGRVRRRPGGVRLRPLHARPGAVHRGDPPRAAQEHRRRDPRRVRRAGLGARRARRLGGRGGRRAAGAGGVLLPRPLLHQHHAREQLARAGDVRAARVHRVRHAVGAGVQRPARAVGHDLHQLGAHDGPDRAGRQDAVLPPAEVPRPGRRRPAHQGRGDADAARRGGAAPRRHPGRVHAHQPAARDLRRARCARHAHRHHRGVAHAAARVRRGGVARGAAPLAAPALAGGHRPREDHLPRRPRHLHPDQPRGAAVQPERGGGL</sequence>
<dbReference type="AlphaFoldDB" id="A0A6J4KDH7"/>
<feature type="compositionally biased region" description="Basic residues" evidence="1">
    <location>
        <begin position="8"/>
        <end position="25"/>
    </location>
</feature>
<feature type="compositionally biased region" description="Basic and acidic residues" evidence="1">
    <location>
        <begin position="378"/>
        <end position="395"/>
    </location>
</feature>
<feature type="compositionally biased region" description="Basic residues" evidence="1">
    <location>
        <begin position="53"/>
        <end position="62"/>
    </location>
</feature>
<feature type="compositionally biased region" description="Basic residues" evidence="1">
    <location>
        <begin position="336"/>
        <end position="360"/>
    </location>
</feature>
<feature type="compositionally biased region" description="Basic residues" evidence="1">
    <location>
        <begin position="185"/>
        <end position="209"/>
    </location>
</feature>